<dbReference type="AlphaFoldDB" id="A0A255XTJ8"/>
<evidence type="ECO:0000256" key="1">
    <source>
        <dbReference type="SAM" id="MobiDB-lite"/>
    </source>
</evidence>
<dbReference type="InterPro" id="IPR021865">
    <property type="entry name" value="Peptidase_G2"/>
</dbReference>
<feature type="domain" description="Peptidase G2 IMC autoproteolytic cleavage" evidence="2">
    <location>
        <begin position="242"/>
        <end position="384"/>
    </location>
</feature>
<gene>
    <name evidence="3" type="ORF">CHR90_05910</name>
</gene>
<proteinExistence type="predicted"/>
<dbReference type="Proteomes" id="UP000216361">
    <property type="component" value="Unassembled WGS sequence"/>
</dbReference>
<dbReference type="Pfam" id="PF11962">
    <property type="entry name" value="Peptidase_G2"/>
    <property type="match status" value="1"/>
</dbReference>
<accession>A0A255XTJ8</accession>
<dbReference type="RefSeq" id="WP_094408066.1">
    <property type="nucleotide sequence ID" value="NZ_BMJZ01000001.1"/>
</dbReference>
<organism evidence="3 4">
    <name type="scientific">Elstera cyanobacteriorum</name>
    <dbReference type="NCBI Taxonomy" id="2022747"/>
    <lineage>
        <taxon>Bacteria</taxon>
        <taxon>Pseudomonadati</taxon>
        <taxon>Pseudomonadota</taxon>
        <taxon>Alphaproteobacteria</taxon>
        <taxon>Rhodospirillales</taxon>
        <taxon>Rhodospirillaceae</taxon>
        <taxon>Elstera</taxon>
    </lineage>
</organism>
<dbReference type="EMBL" id="NOXS01000029">
    <property type="protein sequence ID" value="OYQ20243.1"/>
    <property type="molecule type" value="Genomic_DNA"/>
</dbReference>
<dbReference type="OrthoDB" id="564699at2"/>
<sequence length="403" mass="42276">MHRIDGEGATPDGRFTEGNPLTGEIPTVVTKGWLNDLQENIMRCLREGGIPATKGRDLDLWDAIMAGATKIVTDILQSFEYVQDGGNVTGTIKGGKFRLNAPAGPTIPTSLTPSGGNVTGTINVLAGTFTLTAAGGGSGGGEGPAIPDGILAIGSGTGLRAAQGGGKQASWDNGELGVSGVISCGNGYIRSSVYEGQPLAGSGNGLFHATIFSDPSPDHNFYVAASNSVPANPGGVRKFAVDMTGSIFASNASIGAADYAEWFEGQPDIGVGVTVVLGAEGVRRFDAARDRPSHIIGVTRPRETRAALIGNAAEAHWARQYLTDDFGAPIWEEGVTDDGEPFRRWALNPAFDPSRPYVRRSQRAEWSLVGLLGQIPVRAGQTVNPRWRLIGALSDTVNLYFVR</sequence>
<evidence type="ECO:0000259" key="2">
    <source>
        <dbReference type="Pfam" id="PF11962"/>
    </source>
</evidence>
<evidence type="ECO:0000313" key="3">
    <source>
        <dbReference type="EMBL" id="OYQ20243.1"/>
    </source>
</evidence>
<reference evidence="3 4" key="1">
    <citation type="submission" date="2017-07" db="EMBL/GenBank/DDBJ databases">
        <title>Elstera cyanobacteriorum sp. nov., a novel bacterium isolated from cyanobacterial aggregates in a eutrophic lake.</title>
        <authorList>
            <person name="Cai H."/>
        </authorList>
    </citation>
    <scope>NUCLEOTIDE SEQUENCE [LARGE SCALE GENOMIC DNA]</scope>
    <source>
        <strain evidence="3 4">TH019</strain>
    </source>
</reference>
<protein>
    <recommendedName>
        <fullName evidence="2">Peptidase G2 IMC autoproteolytic cleavage domain-containing protein</fullName>
    </recommendedName>
</protein>
<feature type="region of interest" description="Disordered" evidence="1">
    <location>
        <begin position="1"/>
        <end position="22"/>
    </location>
</feature>
<evidence type="ECO:0000313" key="4">
    <source>
        <dbReference type="Proteomes" id="UP000216361"/>
    </source>
</evidence>
<comment type="caution">
    <text evidence="3">The sequence shown here is derived from an EMBL/GenBank/DDBJ whole genome shotgun (WGS) entry which is preliminary data.</text>
</comment>
<keyword evidence="4" id="KW-1185">Reference proteome</keyword>
<name>A0A255XTJ8_9PROT</name>
<dbReference type="Gene3D" id="2.40.300.10">
    <property type="entry name" value="Head decoration protein D"/>
    <property type="match status" value="2"/>
</dbReference>